<evidence type="ECO:0000313" key="2">
    <source>
        <dbReference type="Proteomes" id="UP000689195"/>
    </source>
</evidence>
<dbReference type="AlphaFoldDB" id="A0A8S1U1J1"/>
<proteinExistence type="predicted"/>
<reference evidence="1" key="1">
    <citation type="submission" date="2021-01" db="EMBL/GenBank/DDBJ databases">
        <authorList>
            <consortium name="Genoscope - CEA"/>
            <person name="William W."/>
        </authorList>
    </citation>
    <scope>NUCLEOTIDE SEQUENCE</scope>
</reference>
<dbReference type="OrthoDB" id="312485at2759"/>
<sequence>MQCVNGTNEFKKKLSMQASDYINQEQLNQQTTDKTQGFNFYNSNIIINQNDNFKGQKHFSTNMNFVNSSNLQFQGKAMTNNNQFQIMQFSNQIEQSNKEKEKESHIKDLMKISQKAVQRRKERILEKYMQPNQNIIEDQQS</sequence>
<name>A0A8S1U1J1_9CILI</name>
<gene>
    <name evidence="1" type="ORF">PPENT_87.1.T0290073</name>
</gene>
<protein>
    <submittedName>
        <fullName evidence="1">Uncharacterized protein</fullName>
    </submittedName>
</protein>
<keyword evidence="2" id="KW-1185">Reference proteome</keyword>
<comment type="caution">
    <text evidence="1">The sequence shown here is derived from an EMBL/GenBank/DDBJ whole genome shotgun (WGS) entry which is preliminary data.</text>
</comment>
<evidence type="ECO:0000313" key="1">
    <source>
        <dbReference type="EMBL" id="CAD8156596.1"/>
    </source>
</evidence>
<organism evidence="1 2">
    <name type="scientific">Paramecium pentaurelia</name>
    <dbReference type="NCBI Taxonomy" id="43138"/>
    <lineage>
        <taxon>Eukaryota</taxon>
        <taxon>Sar</taxon>
        <taxon>Alveolata</taxon>
        <taxon>Ciliophora</taxon>
        <taxon>Intramacronucleata</taxon>
        <taxon>Oligohymenophorea</taxon>
        <taxon>Peniculida</taxon>
        <taxon>Parameciidae</taxon>
        <taxon>Paramecium</taxon>
    </lineage>
</organism>
<dbReference type="Proteomes" id="UP000689195">
    <property type="component" value="Unassembled WGS sequence"/>
</dbReference>
<dbReference type="EMBL" id="CAJJDO010000029">
    <property type="protein sequence ID" value="CAD8156596.1"/>
    <property type="molecule type" value="Genomic_DNA"/>
</dbReference>
<accession>A0A8S1U1J1</accession>